<gene>
    <name evidence="5" type="ORF">KT99_14915</name>
</gene>
<keyword evidence="5" id="KW-0675">Receptor</keyword>
<dbReference type="Proteomes" id="UP000005839">
    <property type="component" value="Unassembled WGS sequence"/>
</dbReference>
<dbReference type="PANTHER" id="PTHR47234:SF2">
    <property type="entry name" value="TONB-DEPENDENT RECEPTOR"/>
    <property type="match status" value="1"/>
</dbReference>
<dbReference type="AlphaFoldDB" id="A9D3R4"/>
<evidence type="ECO:0000313" key="6">
    <source>
        <dbReference type="Proteomes" id="UP000005839"/>
    </source>
</evidence>
<dbReference type="InterPro" id="IPR000531">
    <property type="entry name" value="Beta-barrel_TonB"/>
</dbReference>
<evidence type="ECO:0000256" key="1">
    <source>
        <dbReference type="ARBA" id="ARBA00004442"/>
    </source>
</evidence>
<keyword evidence="3" id="KW-0998">Cell outer membrane</keyword>
<dbReference type="SUPFAM" id="SSF56935">
    <property type="entry name" value="Porins"/>
    <property type="match status" value="1"/>
</dbReference>
<organism evidence="5 6">
    <name type="scientific">Shewanella benthica KT99</name>
    <dbReference type="NCBI Taxonomy" id="314608"/>
    <lineage>
        <taxon>Bacteria</taxon>
        <taxon>Pseudomonadati</taxon>
        <taxon>Pseudomonadota</taxon>
        <taxon>Gammaproteobacteria</taxon>
        <taxon>Alteromonadales</taxon>
        <taxon>Shewanellaceae</taxon>
        <taxon>Shewanella</taxon>
    </lineage>
</organism>
<evidence type="ECO:0000256" key="3">
    <source>
        <dbReference type="ARBA" id="ARBA00023237"/>
    </source>
</evidence>
<dbReference type="InterPro" id="IPR036942">
    <property type="entry name" value="Beta-barrel_TonB_sf"/>
</dbReference>
<keyword evidence="2" id="KW-0472">Membrane</keyword>
<protein>
    <submittedName>
        <fullName evidence="5">TonB-dependent receptor, putative</fullName>
    </submittedName>
</protein>
<comment type="caution">
    <text evidence="5">The sequence shown here is derived from an EMBL/GenBank/DDBJ whole genome shotgun (WGS) entry which is preliminary data.</text>
</comment>
<sequence>MDAQGNPINTETSLCQSADTKMGGGNRIIFNNQLQNIGAEITSGIDINLAYTFDAVGLGWKMGLDSTILLENESIILGESIDYAGVITSGSGGFAKYKTNFDLGVEGDSWGAHYQARYISGMDSYVCQSEPSTCYAPSTDSIVYHDISASYFLSNTWAISAGVNNLLDEDAPYYTGNNDDRGYNRGACTGKKLG</sequence>
<dbReference type="Gene3D" id="2.40.170.20">
    <property type="entry name" value="TonB-dependent receptor, beta-barrel domain"/>
    <property type="match status" value="1"/>
</dbReference>
<reference evidence="5 6" key="1">
    <citation type="submission" date="2007-10" db="EMBL/GenBank/DDBJ databases">
        <authorList>
            <person name="Yayanos A."/>
            <person name="Ferriera S."/>
            <person name="Johnson J."/>
            <person name="Kravitz S."/>
            <person name="Halpern A."/>
            <person name="Remington K."/>
            <person name="Beeson K."/>
            <person name="Tran B."/>
            <person name="Rogers Y.-H."/>
            <person name="Friedman R."/>
            <person name="Venter J.C."/>
        </authorList>
    </citation>
    <scope>NUCLEOTIDE SEQUENCE [LARGE SCALE GENOMIC DNA]</scope>
    <source>
        <strain evidence="5 6">KT99</strain>
    </source>
</reference>
<comment type="subcellular location">
    <subcellularLocation>
        <location evidence="1">Cell outer membrane</location>
    </subcellularLocation>
</comment>
<feature type="domain" description="TonB-dependent receptor-like beta-barrel" evidence="4">
    <location>
        <begin position="26"/>
        <end position="166"/>
    </location>
</feature>
<keyword evidence="6" id="KW-1185">Reference proteome</keyword>
<dbReference type="PANTHER" id="PTHR47234">
    <property type="match status" value="1"/>
</dbReference>
<evidence type="ECO:0000313" key="5">
    <source>
        <dbReference type="EMBL" id="EDQ01455.1"/>
    </source>
</evidence>
<dbReference type="STRING" id="314608.KT99_14915"/>
<name>A9D3R4_9GAMM</name>
<evidence type="ECO:0000256" key="2">
    <source>
        <dbReference type="ARBA" id="ARBA00023136"/>
    </source>
</evidence>
<dbReference type="GO" id="GO:0009279">
    <property type="term" value="C:cell outer membrane"/>
    <property type="evidence" value="ECO:0007669"/>
    <property type="project" value="UniProtKB-SubCell"/>
</dbReference>
<accession>A9D3R4</accession>
<evidence type="ECO:0000259" key="4">
    <source>
        <dbReference type="Pfam" id="PF00593"/>
    </source>
</evidence>
<proteinExistence type="predicted"/>
<dbReference type="EMBL" id="ABIC01000009">
    <property type="protein sequence ID" value="EDQ01455.1"/>
    <property type="molecule type" value="Genomic_DNA"/>
</dbReference>
<dbReference type="Pfam" id="PF00593">
    <property type="entry name" value="TonB_dep_Rec_b-barrel"/>
    <property type="match status" value="1"/>
</dbReference>